<dbReference type="InParanoid" id="A0A0G4FF80"/>
<dbReference type="VEuPathDB" id="CryptoDB:Vbra_15226"/>
<reference evidence="2 3" key="1">
    <citation type="submission" date="2014-11" db="EMBL/GenBank/DDBJ databases">
        <authorList>
            <person name="Zhu J."/>
            <person name="Qi W."/>
            <person name="Song R."/>
        </authorList>
    </citation>
    <scope>NUCLEOTIDE SEQUENCE [LARGE SCALE GENOMIC DNA]</scope>
</reference>
<feature type="region of interest" description="Disordered" evidence="1">
    <location>
        <begin position="47"/>
        <end position="104"/>
    </location>
</feature>
<accession>A0A0G4FF80</accession>
<organism evidence="2 3">
    <name type="scientific">Vitrella brassicaformis (strain CCMP3155)</name>
    <dbReference type="NCBI Taxonomy" id="1169540"/>
    <lineage>
        <taxon>Eukaryota</taxon>
        <taxon>Sar</taxon>
        <taxon>Alveolata</taxon>
        <taxon>Colpodellida</taxon>
        <taxon>Vitrellaceae</taxon>
        <taxon>Vitrella</taxon>
    </lineage>
</organism>
<feature type="compositionally biased region" description="Basic and acidic residues" evidence="1">
    <location>
        <begin position="95"/>
        <end position="104"/>
    </location>
</feature>
<evidence type="ECO:0000313" key="2">
    <source>
        <dbReference type="EMBL" id="CEM11839.1"/>
    </source>
</evidence>
<keyword evidence="3" id="KW-1185">Reference proteome</keyword>
<gene>
    <name evidence="2" type="ORF">Vbra_15226</name>
</gene>
<protein>
    <submittedName>
        <fullName evidence="2">Uncharacterized protein</fullName>
    </submittedName>
</protein>
<evidence type="ECO:0000313" key="3">
    <source>
        <dbReference type="Proteomes" id="UP000041254"/>
    </source>
</evidence>
<name>A0A0G4FF80_VITBC</name>
<feature type="compositionally biased region" description="Basic and acidic residues" evidence="1">
    <location>
        <begin position="74"/>
        <end position="83"/>
    </location>
</feature>
<dbReference type="EMBL" id="CDMY01000426">
    <property type="protein sequence ID" value="CEM11839.1"/>
    <property type="molecule type" value="Genomic_DNA"/>
</dbReference>
<dbReference type="AlphaFoldDB" id="A0A0G4FF80"/>
<dbReference type="Proteomes" id="UP000041254">
    <property type="component" value="Unassembled WGS sequence"/>
</dbReference>
<sequence>MAPCSRLRSARKTPRIVTSLPTWVGGVMRVPLAASIAFLCALMGMAATGESPGETSGEAVAAAAGDGQTNQHDGSLRRGRAAEADEATSRGQGSRSDKQLGRNR</sequence>
<proteinExistence type="predicted"/>
<evidence type="ECO:0000256" key="1">
    <source>
        <dbReference type="SAM" id="MobiDB-lite"/>
    </source>
</evidence>